<dbReference type="EMBL" id="JAPDFL010000002">
    <property type="protein sequence ID" value="MCW1935049.1"/>
    <property type="molecule type" value="Genomic_DNA"/>
</dbReference>
<evidence type="ECO:0000256" key="6">
    <source>
        <dbReference type="ARBA" id="ARBA00022989"/>
    </source>
</evidence>
<dbReference type="RefSeq" id="WP_264507933.1">
    <property type="nucleotide sequence ID" value="NZ_JAPDFL010000002.1"/>
</dbReference>
<feature type="transmembrane region" description="Helical" evidence="8">
    <location>
        <begin position="82"/>
        <end position="103"/>
    </location>
</feature>
<reference evidence="9 10" key="1">
    <citation type="submission" date="2022-10" db="EMBL/GenBank/DDBJ databases">
        <title>Pararhodobacter sp. nov., isolated from marine algae.</title>
        <authorList>
            <person name="Choi B.J."/>
            <person name="Kim J.M."/>
            <person name="Lee J.K."/>
            <person name="Choi D.G."/>
            <person name="Jeon C.O."/>
        </authorList>
    </citation>
    <scope>NUCLEOTIDE SEQUENCE [LARGE SCALE GENOMIC DNA]</scope>
    <source>
        <strain evidence="9 10">ZQ420</strain>
    </source>
</reference>
<evidence type="ECO:0000313" key="10">
    <source>
        <dbReference type="Proteomes" id="UP001208938"/>
    </source>
</evidence>
<dbReference type="InterPro" id="IPR037294">
    <property type="entry name" value="ABC_BtuC-like"/>
</dbReference>
<dbReference type="InterPro" id="IPR000522">
    <property type="entry name" value="ABC_transptr_permease_BtuC"/>
</dbReference>
<accession>A0ABT3H5I0</accession>
<organism evidence="9 10">
    <name type="scientific">Pararhodobacter zhoushanensis</name>
    <dbReference type="NCBI Taxonomy" id="2479545"/>
    <lineage>
        <taxon>Bacteria</taxon>
        <taxon>Pseudomonadati</taxon>
        <taxon>Pseudomonadota</taxon>
        <taxon>Alphaproteobacteria</taxon>
        <taxon>Rhodobacterales</taxon>
        <taxon>Paracoccaceae</taxon>
        <taxon>Pararhodobacter</taxon>
    </lineage>
</organism>
<evidence type="ECO:0000256" key="1">
    <source>
        <dbReference type="ARBA" id="ARBA00004651"/>
    </source>
</evidence>
<dbReference type="SUPFAM" id="SSF81345">
    <property type="entry name" value="ABC transporter involved in vitamin B12 uptake, BtuC"/>
    <property type="match status" value="1"/>
</dbReference>
<comment type="caution">
    <text evidence="9">The sequence shown here is derived from an EMBL/GenBank/DDBJ whole genome shotgun (WGS) entry which is preliminary data.</text>
</comment>
<dbReference type="Proteomes" id="UP001208938">
    <property type="component" value="Unassembled WGS sequence"/>
</dbReference>
<feature type="transmembrane region" description="Helical" evidence="8">
    <location>
        <begin position="230"/>
        <end position="257"/>
    </location>
</feature>
<keyword evidence="7 8" id="KW-0472">Membrane</keyword>
<evidence type="ECO:0000256" key="5">
    <source>
        <dbReference type="ARBA" id="ARBA00022692"/>
    </source>
</evidence>
<comment type="subcellular location">
    <subcellularLocation>
        <location evidence="1">Cell membrane</location>
        <topology evidence="1">Multi-pass membrane protein</topology>
    </subcellularLocation>
</comment>
<evidence type="ECO:0000256" key="8">
    <source>
        <dbReference type="SAM" id="Phobius"/>
    </source>
</evidence>
<keyword evidence="3" id="KW-0813">Transport</keyword>
<feature type="transmembrane region" description="Helical" evidence="8">
    <location>
        <begin position="295"/>
        <end position="316"/>
    </location>
</feature>
<feature type="transmembrane region" description="Helical" evidence="8">
    <location>
        <begin position="135"/>
        <end position="152"/>
    </location>
</feature>
<dbReference type="Gene3D" id="1.10.3470.10">
    <property type="entry name" value="ABC transporter involved in vitamin B12 uptake, BtuC"/>
    <property type="match status" value="1"/>
</dbReference>
<comment type="similarity">
    <text evidence="2">Belongs to the binding-protein-dependent transport system permease family. FecCD subfamily.</text>
</comment>
<protein>
    <submittedName>
        <fullName evidence="9">Iron chelate uptake ABC transporter family permease subunit</fullName>
    </submittedName>
</protein>
<dbReference type="PANTHER" id="PTHR30472:SF19">
    <property type="entry name" value="PETROBACTIN IMPORT SYSTEM PERMEASE PROTEIN YCLO"/>
    <property type="match status" value="1"/>
</dbReference>
<evidence type="ECO:0000256" key="3">
    <source>
        <dbReference type="ARBA" id="ARBA00022448"/>
    </source>
</evidence>
<keyword evidence="6 8" id="KW-1133">Transmembrane helix</keyword>
<evidence type="ECO:0000256" key="4">
    <source>
        <dbReference type="ARBA" id="ARBA00022475"/>
    </source>
</evidence>
<name>A0ABT3H5I0_9RHOB</name>
<dbReference type="PANTHER" id="PTHR30472">
    <property type="entry name" value="FERRIC ENTEROBACTIN TRANSPORT SYSTEM PERMEASE PROTEIN"/>
    <property type="match status" value="1"/>
</dbReference>
<sequence length="321" mass="33341">MHREAAMAVNHRLIALALSLLALCALLMLWQLRAPYGFILELRGVKLAALVMVGAATGAATIVFQTLVGNRLLTPGIVGFDALYLFLQALLVFTLGASVQASLPAGLSFLAETTVMMGVAMLLFGMFLRKGSDDLIKLVLTAVILGVLLRGLESLVLRLLDPSEFAVVQQAGVASFGAVEAAQLLPAGLALAGALAASLWLAPALDLAALGRTAARSLGLRHDRLVMQGLALVAVLVSVSTALVGPVTFLGLLAASLARALIPSARHSVLIPASALMGAAILVLGQYVFERLLGQQAALSVVIEFAGGLVFLALVLRRRTA</sequence>
<evidence type="ECO:0000256" key="7">
    <source>
        <dbReference type="ARBA" id="ARBA00023136"/>
    </source>
</evidence>
<evidence type="ECO:0000313" key="9">
    <source>
        <dbReference type="EMBL" id="MCW1935049.1"/>
    </source>
</evidence>
<keyword evidence="5 8" id="KW-0812">Transmembrane</keyword>
<feature type="transmembrane region" description="Helical" evidence="8">
    <location>
        <begin position="47"/>
        <end position="70"/>
    </location>
</feature>
<evidence type="ECO:0000256" key="2">
    <source>
        <dbReference type="ARBA" id="ARBA00007935"/>
    </source>
</evidence>
<gene>
    <name evidence="9" type="ORF">OKW52_23020</name>
</gene>
<keyword evidence="10" id="KW-1185">Reference proteome</keyword>
<proteinExistence type="inferred from homology"/>
<feature type="transmembrane region" description="Helical" evidence="8">
    <location>
        <begin position="269"/>
        <end position="289"/>
    </location>
</feature>
<dbReference type="Pfam" id="PF01032">
    <property type="entry name" value="FecCD"/>
    <property type="match status" value="1"/>
</dbReference>
<keyword evidence="4" id="KW-1003">Cell membrane</keyword>
<feature type="transmembrane region" description="Helical" evidence="8">
    <location>
        <begin position="109"/>
        <end position="128"/>
    </location>
</feature>